<dbReference type="EMBL" id="JWIN03000019">
    <property type="protein sequence ID" value="KAB1262513.1"/>
    <property type="molecule type" value="Genomic_DNA"/>
</dbReference>
<feature type="compositionally biased region" description="Low complexity" evidence="1">
    <location>
        <begin position="219"/>
        <end position="233"/>
    </location>
</feature>
<feature type="region of interest" description="Disordered" evidence="1">
    <location>
        <begin position="770"/>
        <end position="793"/>
    </location>
</feature>
<feature type="compositionally biased region" description="Polar residues" evidence="1">
    <location>
        <begin position="1336"/>
        <end position="1349"/>
    </location>
</feature>
<proteinExistence type="predicted"/>
<feature type="compositionally biased region" description="Low complexity" evidence="1">
    <location>
        <begin position="258"/>
        <end position="287"/>
    </location>
</feature>
<feature type="compositionally biased region" description="Low complexity" evidence="1">
    <location>
        <begin position="1240"/>
        <end position="1263"/>
    </location>
</feature>
<feature type="compositionally biased region" description="Polar residues" evidence="1">
    <location>
        <begin position="361"/>
        <end position="388"/>
    </location>
</feature>
<dbReference type="InterPro" id="IPR026638">
    <property type="entry name" value="NCOA6"/>
</dbReference>
<keyword evidence="4" id="KW-1185">Reference proteome</keyword>
<sequence>MVLDDLPNLEDIYTSLCSSTVEDSEMDFDSGLEDDDSKSDSILEDSTIFVAFKGNIDDKDFKWKLDTILENVPNLLHMESSKLKVQKVEPWNSVRVTFNIPREAAERLRILAQSNNQQLRDLGILSVQIEGEGAINLALAQNRSQDVRMNGPMGTGNPVRMEAGFSMAGGPGLIRMSSPATVMISQGGNMSSSMMAPGPNSELQPRTPRPASQSDAMDPLLSGLHLQQQSHPSGSLAPPHHPMQPVPVNRQINPANFPQLQQQQQQQLQARPPQQHPQQQPQGIRPQFTAPTQVPVPPGWNQLPSGALQPPPAQGSLGTMTANQGWKKAPLPGPMQQQLQARPSLATVQTPSHPPPPYPFGSQQASQAHTNFPQMSNPGQFTAPQMKSLQGGPSRVPTPLQQPHLTNKSPASSPSSFQQGSPASSPTVNQTQQQMGPRPPQNNPLPQGFQQPVSSPGRNPMVQQGNVPPNFMVMQQQPPNQGPQSLHPGLGGMPKRLPPGFSAGQANPNFMQGQVPSTTATTPGNSGAPQLQANQNVQHAGGQGAGPPQNQMQVSHGPPNMMQPSLMGIHGNMNSQQAGSSGVPQVNLGNMQGQPQQGPPSQLMSMHQQIVPSQGQMVQQQGTLNPQNPMILSRAQLMPQGQMMVNPQSQNLGPSPQRMTPPKQMLPQQGPQMMAPHNQMMGPQGQVLLQQNPMIEQIMTNQMQGNKQQFNTQNQSSVMPGPAQIMRGPTPNMQGNMVQFTGQMSGQMLPQQGPVNNSPSQVMGIQGQVLRPPGPSPHMAQQHGDPATTANNDVSLSQMMPDVSMQQTNMVPPHVQAMQGNSASGNHFSGHGMPFSAPFSGAPNGNQITPDTRPAGLEEADQQPLPGEQGINLDNSGPKLPEFSNRPPGYPSQPVEQRPLQQMPPQLMQHVAPPPQQQPQPQLPPPPPQQPQPPSQPQSQQQQQQQQQQMMMMLMMQQDPKSVRLPVSQSVHPPRGPLNPDSQRMPMQQSGSVPVMVSLQGPASVPPSPDKQRMPMPVNTPLGSNSRKMVYPENPQNPSSSPLGEMSSLPEASGSEVPSVSGGPNNMPSHLVVSQNQLMMTGPKPGPSPLSAAQGATPQQPPVNSLPSSHGHHFPNVAAPTQTSRPKTPNRASPRPYYPQTPNNRPPSTEPSEISLSPERLNASIAGLFPPQINIPLPPRPNLNRGFDQQGLNPTTLKAIGQAPSNLTMNNSSNFAAPQTHKLDSVVVNSGKQSNSGATKRASPSNSRRSSPGSSRKTTPSPGRQNSKAPKLTLASQTNAALLQNVELPRNVLVNPTPLANPPVPGNFPNNSGLNPQNSTMPVAAVGGVLEDNKESLNVPQDSDCQNSQGRKEQQVKELNSDETSPQVSTSADQSTLPSSQSTTVVSPLLTNSPGSSVNRRSPVSSSKGKGKVDKIGQILLTKASPSQSLVPKEAPATALQGSVARPELEANAAIVSGQSSEPKEVIEKSKTPSRRNSRTEEPTVASENVENGHRKRSSRPASASSSTKG</sequence>
<feature type="compositionally biased region" description="Polar residues" evidence="1">
    <location>
        <begin position="1094"/>
        <end position="1108"/>
    </location>
</feature>
<feature type="compositionally biased region" description="Pro residues" evidence="1">
    <location>
        <begin position="912"/>
        <end position="936"/>
    </location>
</feature>
<feature type="compositionally biased region" description="Polar residues" evidence="1">
    <location>
        <begin position="1119"/>
        <end position="1131"/>
    </location>
</feature>
<feature type="compositionally biased region" description="Low complexity" evidence="1">
    <location>
        <begin position="1050"/>
        <end position="1064"/>
    </location>
</feature>
<evidence type="ECO:0000313" key="4">
    <source>
        <dbReference type="Proteomes" id="UP000299084"/>
    </source>
</evidence>
<feature type="region of interest" description="Disordered" evidence="1">
    <location>
        <begin position="1297"/>
        <end position="1321"/>
    </location>
</feature>
<evidence type="ECO:0000313" key="3">
    <source>
        <dbReference type="EMBL" id="KAB1262513.1"/>
    </source>
</evidence>
<dbReference type="Proteomes" id="UP000299084">
    <property type="component" value="Unassembled WGS sequence"/>
</dbReference>
<dbReference type="GO" id="GO:0045944">
    <property type="term" value="P:positive regulation of transcription by RNA polymerase II"/>
    <property type="evidence" value="ECO:0007669"/>
    <property type="project" value="TreeGrafter"/>
</dbReference>
<feature type="compositionally biased region" description="Polar residues" evidence="1">
    <location>
        <begin position="335"/>
        <end position="350"/>
    </location>
</feature>
<dbReference type="InterPro" id="IPR032715">
    <property type="entry name" value="NCOA6_TRADD-N"/>
</dbReference>
<reference evidence="3 4" key="1">
    <citation type="journal article" date="2019" name="Mol. Ecol. Resour.">
        <title>Improving Illumina assemblies with Hi-C and long reads: an example with the North African dromedary.</title>
        <authorList>
            <person name="Elbers J.P."/>
            <person name="Rogers M.F."/>
            <person name="Perelman P.L."/>
            <person name="Proskuryakova A.A."/>
            <person name="Serdyukova N.A."/>
            <person name="Johnson W.E."/>
            <person name="Horin P."/>
            <person name="Corander J."/>
            <person name="Murphy D."/>
            <person name="Burger P.A."/>
        </authorList>
    </citation>
    <scope>NUCLEOTIDE SEQUENCE [LARGE SCALE GENOMIC DNA]</scope>
    <source>
        <strain evidence="3">Drom800</strain>
        <tissue evidence="3">Blood</tissue>
    </source>
</reference>
<dbReference type="PANTHER" id="PTHR15690:SF0">
    <property type="entry name" value="NUCLEAR RECEPTOR COACTIVATOR 6"/>
    <property type="match status" value="1"/>
</dbReference>
<feature type="region of interest" description="Disordered" evidence="1">
    <location>
        <begin position="1229"/>
        <end position="1271"/>
    </location>
</feature>
<feature type="compositionally biased region" description="Low complexity" evidence="1">
    <location>
        <begin position="899"/>
        <end position="909"/>
    </location>
</feature>
<feature type="region of interest" description="Disordered" evidence="1">
    <location>
        <begin position="183"/>
        <end position="559"/>
    </location>
</feature>
<dbReference type="PANTHER" id="PTHR15690">
    <property type="entry name" value="NUCLEAR RECEPTOR COACTIVATOR 6"/>
    <property type="match status" value="1"/>
</dbReference>
<feature type="compositionally biased region" description="Polar residues" evidence="1">
    <location>
        <begin position="980"/>
        <end position="992"/>
    </location>
</feature>
<feature type="compositionally biased region" description="Polar residues" evidence="1">
    <location>
        <begin position="818"/>
        <end position="827"/>
    </location>
</feature>
<feature type="region of interest" description="Disordered" evidence="1">
    <location>
        <begin position="816"/>
        <end position="1195"/>
    </location>
</feature>
<feature type="compositionally biased region" description="Polar residues" evidence="1">
    <location>
        <begin position="444"/>
        <end position="484"/>
    </location>
</feature>
<dbReference type="GO" id="GO:0003713">
    <property type="term" value="F:transcription coactivator activity"/>
    <property type="evidence" value="ECO:0007669"/>
    <property type="project" value="InterPro"/>
</dbReference>
<feature type="compositionally biased region" description="Basic and acidic residues" evidence="1">
    <location>
        <begin position="1462"/>
        <end position="1471"/>
    </location>
</feature>
<feature type="compositionally biased region" description="Polar residues" evidence="1">
    <location>
        <begin position="1229"/>
        <end position="1238"/>
    </location>
</feature>
<feature type="region of interest" description="Disordered" evidence="1">
    <location>
        <begin position="1335"/>
        <end position="1510"/>
    </location>
</feature>
<feature type="compositionally biased region" description="Polar residues" evidence="1">
    <location>
        <begin position="1308"/>
        <end position="1321"/>
    </location>
</feature>
<dbReference type="Pfam" id="PF13820">
    <property type="entry name" value="NCOA6_TRADD-N"/>
    <property type="match status" value="1"/>
</dbReference>
<accession>A0A5N4CUI5</accession>
<feature type="compositionally biased region" description="Polar residues" evidence="1">
    <location>
        <begin position="183"/>
        <end position="194"/>
    </location>
</feature>
<feature type="compositionally biased region" description="Polar residues" evidence="1">
    <location>
        <begin position="1362"/>
        <end position="1391"/>
    </location>
</feature>
<name>A0A5N4CUI5_CAMDR</name>
<feature type="compositionally biased region" description="Polar residues" evidence="1">
    <location>
        <begin position="399"/>
        <end position="435"/>
    </location>
</feature>
<comment type="caution">
    <text evidence="3">The sequence shown here is derived from an EMBL/GenBank/DDBJ whole genome shotgun (WGS) entry which is preliminary data.</text>
</comment>
<gene>
    <name evidence="3" type="ORF">Cadr_000021232</name>
</gene>
<feature type="compositionally biased region" description="Polar residues" evidence="1">
    <location>
        <begin position="504"/>
        <end position="538"/>
    </location>
</feature>
<evidence type="ECO:0000256" key="1">
    <source>
        <dbReference type="SAM" id="MobiDB-lite"/>
    </source>
</evidence>
<feature type="compositionally biased region" description="Polar residues" evidence="1">
    <location>
        <begin position="1066"/>
        <end position="1079"/>
    </location>
</feature>
<dbReference type="GO" id="GO:0035097">
    <property type="term" value="C:histone methyltransferase complex"/>
    <property type="evidence" value="ECO:0007669"/>
    <property type="project" value="TreeGrafter"/>
</dbReference>
<feature type="domain" description="Nuclear receptor coactivator 6 TRADD-N" evidence="2">
    <location>
        <begin position="47"/>
        <end position="190"/>
    </location>
</feature>
<feature type="compositionally biased region" description="Low complexity" evidence="1">
    <location>
        <begin position="1392"/>
        <end position="1408"/>
    </location>
</feature>
<keyword evidence="3" id="KW-0675">Receptor</keyword>
<feature type="compositionally biased region" description="Pro residues" evidence="1">
    <location>
        <begin position="1136"/>
        <end position="1149"/>
    </location>
</feature>
<feature type="compositionally biased region" description="Low complexity" evidence="1">
    <location>
        <begin position="937"/>
        <end position="958"/>
    </location>
</feature>
<organism evidence="3 4">
    <name type="scientific">Camelus dromedarius</name>
    <name type="common">Dromedary</name>
    <name type="synonym">Arabian camel</name>
    <dbReference type="NCBI Taxonomy" id="9838"/>
    <lineage>
        <taxon>Eukaryota</taxon>
        <taxon>Metazoa</taxon>
        <taxon>Chordata</taxon>
        <taxon>Craniata</taxon>
        <taxon>Vertebrata</taxon>
        <taxon>Euteleostomi</taxon>
        <taxon>Mammalia</taxon>
        <taxon>Eutheria</taxon>
        <taxon>Laurasiatheria</taxon>
        <taxon>Artiodactyla</taxon>
        <taxon>Tylopoda</taxon>
        <taxon>Camelidae</taxon>
        <taxon>Camelus</taxon>
    </lineage>
</organism>
<feature type="compositionally biased region" description="Basic and acidic residues" evidence="1">
    <location>
        <begin position="1350"/>
        <end position="1360"/>
    </location>
</feature>
<protein>
    <submittedName>
        <fullName evidence="3">Nuclear receptor coactivator 6</fullName>
    </submittedName>
</protein>
<feature type="compositionally biased region" description="Low complexity" evidence="1">
    <location>
        <begin position="1500"/>
        <end position="1510"/>
    </location>
</feature>
<evidence type="ECO:0000259" key="2">
    <source>
        <dbReference type="Pfam" id="PF13820"/>
    </source>
</evidence>
<dbReference type="GO" id="GO:0005667">
    <property type="term" value="C:transcription regulator complex"/>
    <property type="evidence" value="ECO:0007669"/>
    <property type="project" value="TreeGrafter"/>
</dbReference>